<feature type="transmembrane region" description="Helical" evidence="1">
    <location>
        <begin position="76"/>
        <end position="100"/>
    </location>
</feature>
<proteinExistence type="predicted"/>
<keyword evidence="1" id="KW-0812">Transmembrane</keyword>
<evidence type="ECO:0000313" key="2">
    <source>
        <dbReference type="EMBL" id="PFG27931.1"/>
    </source>
</evidence>
<feature type="transmembrane region" description="Helical" evidence="1">
    <location>
        <begin position="106"/>
        <end position="127"/>
    </location>
</feature>
<evidence type="ECO:0000256" key="1">
    <source>
        <dbReference type="SAM" id="Phobius"/>
    </source>
</evidence>
<keyword evidence="1" id="KW-0472">Membrane</keyword>
<dbReference type="OrthoDB" id="9942012at2"/>
<name>A0A2A9DNG5_9CORY</name>
<dbReference type="Proteomes" id="UP000221653">
    <property type="component" value="Unassembled WGS sequence"/>
</dbReference>
<dbReference type="RefSeq" id="WP_048380930.1">
    <property type="nucleotide sequence ID" value="NZ_LS483464.1"/>
</dbReference>
<gene>
    <name evidence="2" type="ORF">ATK06_1013</name>
</gene>
<dbReference type="EMBL" id="PDJF01000001">
    <property type="protein sequence ID" value="PFG27931.1"/>
    <property type="molecule type" value="Genomic_DNA"/>
</dbReference>
<keyword evidence="1" id="KW-1133">Transmembrane helix</keyword>
<dbReference type="STRING" id="1724.GCA_001044175_02341"/>
<accession>A0A2A9DNG5</accession>
<protein>
    <submittedName>
        <fullName evidence="2">Uncharacterized protein</fullName>
    </submittedName>
</protein>
<sequence>MQKLTWTVVAITAALSSLGMTAAFTALLHVFFERSFATPGVGLPYEVCVAALGIAFSAFILYCGFLLVTSWSNRKFALAIQVFLAACVAVSALSTAWFFFATGHGGLINILCLLFVCLAATLGVGVARQVGH</sequence>
<dbReference type="AlphaFoldDB" id="A0A2A9DNG5"/>
<comment type="caution">
    <text evidence="2">The sequence shown here is derived from an EMBL/GenBank/DDBJ whole genome shotgun (WGS) entry which is preliminary data.</text>
</comment>
<evidence type="ECO:0000313" key="3">
    <source>
        <dbReference type="Proteomes" id="UP000221653"/>
    </source>
</evidence>
<feature type="transmembrane region" description="Helical" evidence="1">
    <location>
        <begin position="49"/>
        <end position="69"/>
    </location>
</feature>
<organism evidence="2 3">
    <name type="scientific">Corynebacterium renale</name>
    <dbReference type="NCBI Taxonomy" id="1724"/>
    <lineage>
        <taxon>Bacteria</taxon>
        <taxon>Bacillati</taxon>
        <taxon>Actinomycetota</taxon>
        <taxon>Actinomycetes</taxon>
        <taxon>Mycobacteriales</taxon>
        <taxon>Corynebacteriaceae</taxon>
        <taxon>Corynebacterium</taxon>
    </lineage>
</organism>
<keyword evidence="3" id="KW-1185">Reference proteome</keyword>
<reference evidence="2 3" key="1">
    <citation type="submission" date="2017-10" db="EMBL/GenBank/DDBJ databases">
        <title>Sequencing the genomes of 1000 actinobacteria strains.</title>
        <authorList>
            <person name="Klenk H.-P."/>
        </authorList>
    </citation>
    <scope>NUCLEOTIDE SEQUENCE [LARGE SCALE GENOMIC DNA]</scope>
    <source>
        <strain evidence="2 3">DSM 20688</strain>
    </source>
</reference>